<evidence type="ECO:0000313" key="2">
    <source>
        <dbReference type="EMBL" id="ABS03977.1"/>
    </source>
</evidence>
<evidence type="ECO:0000313" key="3">
    <source>
        <dbReference type="Proteomes" id="UP000001116"/>
    </source>
</evidence>
<feature type="compositionally biased region" description="Basic and acidic residues" evidence="1">
    <location>
        <begin position="58"/>
        <end position="69"/>
    </location>
</feature>
<feature type="compositionally biased region" description="Basic and acidic residues" evidence="1">
    <location>
        <begin position="192"/>
        <end position="203"/>
    </location>
</feature>
<dbReference type="Proteomes" id="UP000001116">
    <property type="component" value="Chromosome"/>
</dbReference>
<proteinExistence type="predicted"/>
<gene>
    <name evidence="2" type="ordered locus">Krad_2501</name>
</gene>
<feature type="compositionally biased region" description="Basic residues" evidence="1">
    <location>
        <begin position="235"/>
        <end position="246"/>
    </location>
</feature>
<evidence type="ECO:0000256" key="1">
    <source>
        <dbReference type="SAM" id="MobiDB-lite"/>
    </source>
</evidence>
<feature type="compositionally biased region" description="Low complexity" evidence="1">
    <location>
        <begin position="39"/>
        <end position="57"/>
    </location>
</feature>
<sequence length="306" mass="32898">MIALRRSHGHPALGARRWLSFPRCLRLLRKQVAHRRDWCASSTSSTSPRCAAPAARARPLELDRSRPDRTSPAPARRPPPSGPSPRATLSWPSAQPHVPARGRAQLPQRPPSPAQGAAEPRPPARCSPGQSAVRPGESGDSSALRAARDVTAVPRIGAMSRPSCPSAASSSCPGRLDHSGPSQMAQPPAESRPWEHHSRHSDPRVTAPPRLFDAPPRENPRAAAPRCCPPDRRRVGLRGARRHRLAVRSTGVAPGGGDGRRQRPGRRPLEHVDRHGRHEVGTGSPSSALLGLTKGGRRVVRCRGDS</sequence>
<protein>
    <submittedName>
        <fullName evidence="2">Uncharacterized protein</fullName>
    </submittedName>
</protein>
<name>A6WAY8_KINRD</name>
<accession>A6WAY8</accession>
<dbReference type="HOGENOM" id="CLU_908454_0_0_11"/>
<feature type="region of interest" description="Disordered" evidence="1">
    <location>
        <begin position="35"/>
        <end position="306"/>
    </location>
</feature>
<organism evidence="2 3">
    <name type="scientific">Kineococcus radiotolerans (strain ATCC BAA-149 / DSM 14245 / SRS30216)</name>
    <dbReference type="NCBI Taxonomy" id="266940"/>
    <lineage>
        <taxon>Bacteria</taxon>
        <taxon>Bacillati</taxon>
        <taxon>Actinomycetota</taxon>
        <taxon>Actinomycetes</taxon>
        <taxon>Kineosporiales</taxon>
        <taxon>Kineosporiaceae</taxon>
        <taxon>Kineococcus</taxon>
    </lineage>
</organism>
<feature type="compositionally biased region" description="Low complexity" evidence="1">
    <location>
        <begin position="162"/>
        <end position="173"/>
    </location>
</feature>
<reference evidence="3" key="1">
    <citation type="journal article" date="2008" name="PLoS ONE">
        <title>Survival in nuclear waste, extreme resistance, and potential applications gleaned from the genome sequence of Kineococcus radiotolerans SRS30216.</title>
        <authorList>
            <person name="Bagwell C.E."/>
            <person name="Bhat S."/>
            <person name="Hawkins G.M."/>
            <person name="Smith B.W."/>
            <person name="Biswas T."/>
            <person name="Hoover T.R."/>
            <person name="Saunders E."/>
            <person name="Han C.S."/>
            <person name="Tsodikov O.V."/>
            <person name="Shimkets L.J."/>
        </authorList>
    </citation>
    <scope>NUCLEOTIDE SEQUENCE [LARGE SCALE GENOMIC DNA]</scope>
    <source>
        <strain evidence="3">ATCC BAA-149 / DSM 14245 / SRS30216</strain>
    </source>
</reference>
<feature type="compositionally biased region" description="Basic residues" evidence="1">
    <location>
        <begin position="295"/>
        <end position="306"/>
    </location>
</feature>
<dbReference type="EMBL" id="CP000750">
    <property type="protein sequence ID" value="ABS03977.1"/>
    <property type="molecule type" value="Genomic_DNA"/>
</dbReference>
<keyword evidence="3" id="KW-1185">Reference proteome</keyword>
<dbReference type="AlphaFoldDB" id="A6WAY8"/>
<dbReference type="KEGG" id="kra:Krad_2501"/>
<feature type="compositionally biased region" description="Basic and acidic residues" evidence="1">
    <location>
        <begin position="267"/>
        <end position="280"/>
    </location>
</feature>